<dbReference type="EMBL" id="HBEU01000909">
    <property type="protein sequence ID" value="CAD8574454.1"/>
    <property type="molecule type" value="Transcribed_RNA"/>
</dbReference>
<dbReference type="PROSITE" id="PS50975">
    <property type="entry name" value="ATP_GRASP"/>
    <property type="match status" value="1"/>
</dbReference>
<evidence type="ECO:0000256" key="3">
    <source>
        <dbReference type="ARBA" id="ARBA00022840"/>
    </source>
</evidence>
<feature type="chain" id="PRO_5031275986" description="ATP-grasp domain-containing protein" evidence="6">
    <location>
        <begin position="21"/>
        <end position="611"/>
    </location>
</feature>
<dbReference type="SUPFAM" id="SSF56059">
    <property type="entry name" value="Glutathione synthetase ATP-binding domain-like"/>
    <property type="match status" value="1"/>
</dbReference>
<evidence type="ECO:0000256" key="2">
    <source>
        <dbReference type="ARBA" id="ARBA00022741"/>
    </source>
</evidence>
<evidence type="ECO:0000256" key="6">
    <source>
        <dbReference type="SAM" id="SignalP"/>
    </source>
</evidence>
<feature type="region of interest" description="Disordered" evidence="5">
    <location>
        <begin position="94"/>
        <end position="114"/>
    </location>
</feature>
<dbReference type="PANTHER" id="PTHR43585:SF2">
    <property type="entry name" value="ATP-GRASP ENZYME FSQD"/>
    <property type="match status" value="1"/>
</dbReference>
<feature type="domain" description="ATP-grasp" evidence="7">
    <location>
        <begin position="285"/>
        <end position="481"/>
    </location>
</feature>
<name>A0A7S0K9V9_9STRA</name>
<dbReference type="InterPro" id="IPR011761">
    <property type="entry name" value="ATP-grasp"/>
</dbReference>
<keyword evidence="2 4" id="KW-0547">Nucleotide-binding</keyword>
<sequence length="611" mass="68390">MRFIIYFLLASFLQGYFCLAVVSNKKLTHIHNNLSNHDNNSNKFNDSSAKNKNNFAFSSKRRFENPWMLHARGGGTELNDDDVLDVNFEVTNGSSSTTTTPFPQQNNKADNASSLAFDGISQVEREVIFDREDVPTQPSVELPDDPSYPQPKYGLIFMDCFCPYHGIYLIETAKRVYGVGIVNVLSGYIATGMYLNDGIREHLPARVPDIGQEQAWAGKIPFKVLNIYCESDAGLLSAERLGVALKLRDFINPASRHKFLMNAAAKASKLMTVDQKMCSTVEEALAFASELGVRENVVLNVSNKTSQSEPIRCIVKPSRGVASDGVHLCSSLKEVQEAFEKVYKAPVYGSPEDKYEEVLVQEFAIGQEYAVDIVSKNGEHKVAALWKYDKRPCNGAPFVYHSTMLADANDVVGNAVCHYAIDSLKALDIKWGLSHVEVILDSNLQGRLVEVNCRQHNTDFAPMTSLCIGYNALDMLLAAYLGDIPDIDLPEMFKEERLRWSELPDFPTPNLLGAVIHLVSHAEGPILDIRHAEEIENLQSVQLLHIYPHFMVGNYAEKTIDIRSDAGFVHLINEDRDAFYEDYEKIVKAMPNMFLVDENGYNDGRQQNVGH</sequence>
<feature type="compositionally biased region" description="Polar residues" evidence="5">
    <location>
        <begin position="101"/>
        <end position="114"/>
    </location>
</feature>
<dbReference type="PANTHER" id="PTHR43585">
    <property type="entry name" value="FUMIPYRROLE BIOSYNTHESIS PROTEIN C"/>
    <property type="match status" value="1"/>
</dbReference>
<reference evidence="8" key="1">
    <citation type="submission" date="2021-01" db="EMBL/GenBank/DDBJ databases">
        <authorList>
            <person name="Corre E."/>
            <person name="Pelletier E."/>
            <person name="Niang G."/>
            <person name="Scheremetjew M."/>
            <person name="Finn R."/>
            <person name="Kale V."/>
            <person name="Holt S."/>
            <person name="Cochrane G."/>
            <person name="Meng A."/>
            <person name="Brown T."/>
            <person name="Cohen L."/>
        </authorList>
    </citation>
    <scope>NUCLEOTIDE SEQUENCE</scope>
    <source>
        <strain evidence="8">B651</strain>
    </source>
</reference>
<dbReference type="GO" id="GO:0046872">
    <property type="term" value="F:metal ion binding"/>
    <property type="evidence" value="ECO:0007669"/>
    <property type="project" value="InterPro"/>
</dbReference>
<keyword evidence="1" id="KW-0436">Ligase</keyword>
<dbReference type="AlphaFoldDB" id="A0A7S0K9V9"/>
<protein>
    <recommendedName>
        <fullName evidence="7">ATP-grasp domain-containing protein</fullName>
    </recommendedName>
</protein>
<organism evidence="8">
    <name type="scientific">Leptocylindrus aporus</name>
    <dbReference type="NCBI Taxonomy" id="1398097"/>
    <lineage>
        <taxon>Eukaryota</taxon>
        <taxon>Sar</taxon>
        <taxon>Stramenopiles</taxon>
        <taxon>Ochrophyta</taxon>
        <taxon>Bacillariophyta</taxon>
        <taxon>Coscinodiscophyceae</taxon>
        <taxon>Chaetocerotophycidae</taxon>
        <taxon>Leptocylindrales</taxon>
        <taxon>Leptocylindraceae</taxon>
        <taxon>Leptocylindrus</taxon>
    </lineage>
</organism>
<dbReference type="Pfam" id="PF13535">
    <property type="entry name" value="ATP-grasp_4"/>
    <property type="match status" value="1"/>
</dbReference>
<evidence type="ECO:0000256" key="1">
    <source>
        <dbReference type="ARBA" id="ARBA00022598"/>
    </source>
</evidence>
<feature type="signal peptide" evidence="6">
    <location>
        <begin position="1"/>
        <end position="20"/>
    </location>
</feature>
<evidence type="ECO:0000256" key="4">
    <source>
        <dbReference type="PROSITE-ProRule" id="PRU00409"/>
    </source>
</evidence>
<keyword evidence="6" id="KW-0732">Signal</keyword>
<dbReference type="Gene3D" id="3.30.470.20">
    <property type="entry name" value="ATP-grasp fold, B domain"/>
    <property type="match status" value="1"/>
</dbReference>
<evidence type="ECO:0000313" key="8">
    <source>
        <dbReference type="EMBL" id="CAD8574454.1"/>
    </source>
</evidence>
<proteinExistence type="predicted"/>
<evidence type="ECO:0000256" key="5">
    <source>
        <dbReference type="SAM" id="MobiDB-lite"/>
    </source>
</evidence>
<keyword evidence="3 4" id="KW-0067">ATP-binding</keyword>
<dbReference type="InterPro" id="IPR052032">
    <property type="entry name" value="ATP-dep_AA_Ligase"/>
</dbReference>
<dbReference type="GO" id="GO:0016874">
    <property type="term" value="F:ligase activity"/>
    <property type="evidence" value="ECO:0007669"/>
    <property type="project" value="UniProtKB-KW"/>
</dbReference>
<gene>
    <name evidence="8" type="ORF">LDAN0322_LOCUS599</name>
</gene>
<evidence type="ECO:0000259" key="7">
    <source>
        <dbReference type="PROSITE" id="PS50975"/>
    </source>
</evidence>
<accession>A0A7S0K9V9</accession>
<dbReference type="GO" id="GO:0005524">
    <property type="term" value="F:ATP binding"/>
    <property type="evidence" value="ECO:0007669"/>
    <property type="project" value="UniProtKB-UniRule"/>
</dbReference>